<sequence length="107" mass="12145">MPNWYVDNVVPLLVAAAVVCLVCYTLLARLLFDYISRNYGDLLPKRESWVHGDDIAMGFVTTLGDISRSGNWRRIESAFWRRLFVANKVIGWTGVLSLTVFLAGFFV</sequence>
<proteinExistence type="predicted"/>
<keyword evidence="1" id="KW-1133">Transmembrane helix</keyword>
<gene>
    <name evidence="2" type="ORF">GCM10007860_34020</name>
</gene>
<accession>A0ABQ6BYL1</accession>
<evidence type="ECO:0000313" key="2">
    <source>
        <dbReference type="EMBL" id="GLS06230.1"/>
    </source>
</evidence>
<evidence type="ECO:0000256" key="1">
    <source>
        <dbReference type="SAM" id="Phobius"/>
    </source>
</evidence>
<dbReference type="Proteomes" id="UP001156836">
    <property type="component" value="Unassembled WGS sequence"/>
</dbReference>
<name>A0ABQ6BYL1_9NEIS</name>
<dbReference type="EMBL" id="BSOZ01000109">
    <property type="protein sequence ID" value="GLS06230.1"/>
    <property type="molecule type" value="Genomic_DNA"/>
</dbReference>
<protein>
    <submittedName>
        <fullName evidence="2">Uncharacterized protein</fullName>
    </submittedName>
</protein>
<feature type="transmembrane region" description="Helical" evidence="1">
    <location>
        <begin position="83"/>
        <end position="106"/>
    </location>
</feature>
<organism evidence="2 3">
    <name type="scientific">Chitiniphilus shinanonensis</name>
    <dbReference type="NCBI Taxonomy" id="553088"/>
    <lineage>
        <taxon>Bacteria</taxon>
        <taxon>Pseudomonadati</taxon>
        <taxon>Pseudomonadota</taxon>
        <taxon>Betaproteobacteria</taxon>
        <taxon>Neisseriales</taxon>
        <taxon>Chitinibacteraceae</taxon>
        <taxon>Chitiniphilus</taxon>
    </lineage>
</organism>
<reference evidence="3" key="1">
    <citation type="journal article" date="2019" name="Int. J. Syst. Evol. Microbiol.">
        <title>The Global Catalogue of Microorganisms (GCM) 10K type strain sequencing project: providing services to taxonomists for standard genome sequencing and annotation.</title>
        <authorList>
            <consortium name="The Broad Institute Genomics Platform"/>
            <consortium name="The Broad Institute Genome Sequencing Center for Infectious Disease"/>
            <person name="Wu L."/>
            <person name="Ma J."/>
        </authorList>
    </citation>
    <scope>NUCLEOTIDE SEQUENCE [LARGE SCALE GENOMIC DNA]</scope>
    <source>
        <strain evidence="3">NBRC 104970</strain>
    </source>
</reference>
<keyword evidence="1" id="KW-0472">Membrane</keyword>
<dbReference type="RefSeq" id="WP_018746913.1">
    <property type="nucleotide sequence ID" value="NZ_BAABUF010000001.1"/>
</dbReference>
<feature type="transmembrane region" description="Helical" evidence="1">
    <location>
        <begin position="12"/>
        <end position="32"/>
    </location>
</feature>
<keyword evidence="1" id="KW-0812">Transmembrane</keyword>
<comment type="caution">
    <text evidence="2">The sequence shown here is derived from an EMBL/GenBank/DDBJ whole genome shotgun (WGS) entry which is preliminary data.</text>
</comment>
<evidence type="ECO:0000313" key="3">
    <source>
        <dbReference type="Proteomes" id="UP001156836"/>
    </source>
</evidence>
<keyword evidence="3" id="KW-1185">Reference proteome</keyword>